<dbReference type="SUPFAM" id="SSF46689">
    <property type="entry name" value="Homeodomain-like"/>
    <property type="match status" value="1"/>
</dbReference>
<evidence type="ECO:0000313" key="5">
    <source>
        <dbReference type="Proteomes" id="UP000051677"/>
    </source>
</evidence>
<reference evidence="4 5" key="1">
    <citation type="submission" date="2015-10" db="EMBL/GenBank/DDBJ databases">
        <title>Mycobacterium gordonae draft genome assembly.</title>
        <authorList>
            <person name="Ustinova V."/>
            <person name="Smirnova T."/>
            <person name="Blagodatskikh K."/>
            <person name="Varlamov D."/>
            <person name="Larionova E."/>
            <person name="Chernousova L."/>
        </authorList>
    </citation>
    <scope>NUCLEOTIDE SEQUENCE [LARGE SCALE GENOMIC DNA]</scope>
    <source>
        <strain evidence="4 5">CTRI 14-8773</strain>
    </source>
</reference>
<dbReference type="SUPFAM" id="SSF48498">
    <property type="entry name" value="Tetracyclin repressor-like, C-terminal domain"/>
    <property type="match status" value="1"/>
</dbReference>
<dbReference type="GO" id="GO:0003700">
    <property type="term" value="F:DNA-binding transcription factor activity"/>
    <property type="evidence" value="ECO:0007669"/>
    <property type="project" value="TreeGrafter"/>
</dbReference>
<evidence type="ECO:0000259" key="3">
    <source>
        <dbReference type="PROSITE" id="PS50977"/>
    </source>
</evidence>
<dbReference type="Pfam" id="PF00440">
    <property type="entry name" value="TetR_N"/>
    <property type="match status" value="1"/>
</dbReference>
<accession>A0A0Q2LZA7</accession>
<evidence type="ECO:0000313" key="4">
    <source>
        <dbReference type="EMBL" id="KQH81161.1"/>
    </source>
</evidence>
<dbReference type="PRINTS" id="PR00455">
    <property type="entry name" value="HTHTETR"/>
</dbReference>
<proteinExistence type="predicted"/>
<dbReference type="GO" id="GO:0000976">
    <property type="term" value="F:transcription cis-regulatory region binding"/>
    <property type="evidence" value="ECO:0007669"/>
    <property type="project" value="TreeGrafter"/>
</dbReference>
<protein>
    <submittedName>
        <fullName evidence="4">TetR family transcriptional regulator</fullName>
    </submittedName>
</protein>
<dbReference type="InterPro" id="IPR050109">
    <property type="entry name" value="HTH-type_TetR-like_transc_reg"/>
</dbReference>
<gene>
    <name evidence="4" type="ORF">AO501_06030</name>
</gene>
<dbReference type="PANTHER" id="PTHR30055:SF226">
    <property type="entry name" value="HTH-TYPE TRANSCRIPTIONAL REGULATOR PKSA"/>
    <property type="match status" value="1"/>
</dbReference>
<feature type="domain" description="HTH tetR-type" evidence="3">
    <location>
        <begin position="16"/>
        <end position="76"/>
    </location>
</feature>
<evidence type="ECO:0000256" key="2">
    <source>
        <dbReference type="PROSITE-ProRule" id="PRU00335"/>
    </source>
</evidence>
<dbReference type="OrthoDB" id="5242390at2"/>
<keyword evidence="1 2" id="KW-0238">DNA-binding</keyword>
<dbReference type="RefSeq" id="WP_055575919.1">
    <property type="nucleotide sequence ID" value="NZ_LKTM01000001.1"/>
</dbReference>
<name>A0A0Q2LZA7_MYCGO</name>
<dbReference type="Gene3D" id="1.10.357.10">
    <property type="entry name" value="Tetracycline Repressor, domain 2"/>
    <property type="match status" value="1"/>
</dbReference>
<dbReference type="PROSITE" id="PS50977">
    <property type="entry name" value="HTH_TETR_2"/>
    <property type="match status" value="1"/>
</dbReference>
<dbReference type="Proteomes" id="UP000051677">
    <property type="component" value="Unassembled WGS sequence"/>
</dbReference>
<dbReference type="InterPro" id="IPR036271">
    <property type="entry name" value="Tet_transcr_reg_TetR-rel_C_sf"/>
</dbReference>
<dbReference type="EMBL" id="LKTM01000001">
    <property type="protein sequence ID" value="KQH81161.1"/>
    <property type="molecule type" value="Genomic_DNA"/>
</dbReference>
<organism evidence="4 5">
    <name type="scientific">Mycobacterium gordonae</name>
    <dbReference type="NCBI Taxonomy" id="1778"/>
    <lineage>
        <taxon>Bacteria</taxon>
        <taxon>Bacillati</taxon>
        <taxon>Actinomycetota</taxon>
        <taxon>Actinomycetes</taxon>
        <taxon>Mycobacteriales</taxon>
        <taxon>Mycobacteriaceae</taxon>
        <taxon>Mycobacterium</taxon>
    </lineage>
</organism>
<dbReference type="AlphaFoldDB" id="A0A0Q2LZA7"/>
<dbReference type="PANTHER" id="PTHR30055">
    <property type="entry name" value="HTH-TYPE TRANSCRIPTIONAL REGULATOR RUTR"/>
    <property type="match status" value="1"/>
</dbReference>
<comment type="caution">
    <text evidence="4">The sequence shown here is derived from an EMBL/GenBank/DDBJ whole genome shotgun (WGS) entry which is preliminary data.</text>
</comment>
<dbReference type="InterPro" id="IPR001647">
    <property type="entry name" value="HTH_TetR"/>
</dbReference>
<dbReference type="InterPro" id="IPR009057">
    <property type="entry name" value="Homeodomain-like_sf"/>
</dbReference>
<feature type="DNA-binding region" description="H-T-H motif" evidence="2">
    <location>
        <begin position="39"/>
        <end position="58"/>
    </location>
</feature>
<sequence>MSTERVAGEVESADEFDRREQILDAANECFTQLGIQRTSVQDVARMAKVSRGTVYRYFVDRDVLIEAAIEHGAQRFYRAVAAAMAGKPTLAEQLGAMAETHANILLDHRTRNRLMADDAELMRHMISDGDTAVRRSTKFLEPYVRDAQKRGEVGAGVDVTAASEWLARIVYSFSTVNQGLSFDMTKPETVRKYVEKFAVNGLR</sequence>
<evidence type="ECO:0000256" key="1">
    <source>
        <dbReference type="ARBA" id="ARBA00023125"/>
    </source>
</evidence>